<organism evidence="2 3">
    <name type="scientific">Gigaspora margarita</name>
    <dbReference type="NCBI Taxonomy" id="4874"/>
    <lineage>
        <taxon>Eukaryota</taxon>
        <taxon>Fungi</taxon>
        <taxon>Fungi incertae sedis</taxon>
        <taxon>Mucoromycota</taxon>
        <taxon>Glomeromycotina</taxon>
        <taxon>Glomeromycetes</taxon>
        <taxon>Diversisporales</taxon>
        <taxon>Gigasporaceae</taxon>
        <taxon>Gigaspora</taxon>
    </lineage>
</organism>
<protein>
    <recommendedName>
        <fullName evidence="4">F-box domain-containing protein</fullName>
    </recommendedName>
</protein>
<dbReference type="Gene3D" id="3.80.10.10">
    <property type="entry name" value="Ribonuclease Inhibitor"/>
    <property type="match status" value="1"/>
</dbReference>
<evidence type="ECO:0000313" key="2">
    <source>
        <dbReference type="EMBL" id="KAF0546076.1"/>
    </source>
</evidence>
<keyword evidence="3" id="KW-1185">Reference proteome</keyword>
<dbReference type="InterPro" id="IPR032675">
    <property type="entry name" value="LRR_dom_sf"/>
</dbReference>
<dbReference type="AlphaFoldDB" id="A0A8H4AZ09"/>
<proteinExistence type="predicted"/>
<dbReference type="EMBL" id="WTPW01000114">
    <property type="protein sequence ID" value="KAF0546076.1"/>
    <property type="molecule type" value="Genomic_DNA"/>
</dbReference>
<accession>A0A8H4AZ09</accession>
<name>A0A8H4AZ09_GIGMA</name>
<evidence type="ECO:0000256" key="1">
    <source>
        <dbReference type="SAM" id="MobiDB-lite"/>
    </source>
</evidence>
<dbReference type="Proteomes" id="UP000439903">
    <property type="component" value="Unassembled WGS sequence"/>
</dbReference>
<evidence type="ECO:0008006" key="4">
    <source>
        <dbReference type="Google" id="ProtNLM"/>
    </source>
</evidence>
<dbReference type="SUPFAM" id="SSF52047">
    <property type="entry name" value="RNI-like"/>
    <property type="match status" value="1"/>
</dbReference>
<feature type="compositionally biased region" description="Acidic residues" evidence="1">
    <location>
        <begin position="47"/>
        <end position="65"/>
    </location>
</feature>
<gene>
    <name evidence="2" type="ORF">F8M41_001617</name>
</gene>
<feature type="region of interest" description="Disordered" evidence="1">
    <location>
        <begin position="45"/>
        <end position="66"/>
    </location>
</feature>
<evidence type="ECO:0000313" key="3">
    <source>
        <dbReference type="Proteomes" id="UP000439903"/>
    </source>
</evidence>
<sequence>MFMGGMPELMENIFKNLSKEFYSLYSCALIQGWIKLELENEYSYSDSDSESESESDSDSDSDSDLDSCSYYNESINRVTNSLIKLFVERGATLYKLDLRNYHNEIDLGHNKEFFSRLQDLSLDESHDDKYFRNLAKHATKISVLSFEFCSYPFYYSRKLKLFYALTSIIKSQKQLRRFKIVGDEYEYHTPIFTKFHGIISSLDSQKSSLQEVIIERCAHSTEFEALNNCKNLEILQSEVEMLKEPALLEAFESFGANIIYLNISKIEISKQLVELIGNLQKLQFFTLRCNENMQREKEPELQVMRFASRLPLTLQYLDLRGIWIKPYIDSLLNYCNASLKKLLIDSLHEEKNAKALIEFCKRKRTLKYVGLLERSCLDDNIRNELENYITLLPLESIVVDC</sequence>
<comment type="caution">
    <text evidence="2">The sequence shown here is derived from an EMBL/GenBank/DDBJ whole genome shotgun (WGS) entry which is preliminary data.</text>
</comment>
<reference evidence="2 3" key="1">
    <citation type="journal article" date="2019" name="Environ. Microbiol.">
        <title>At the nexus of three kingdoms: the genome of the mycorrhizal fungus Gigaspora margarita provides insights into plant, endobacterial and fungal interactions.</title>
        <authorList>
            <person name="Venice F."/>
            <person name="Ghignone S."/>
            <person name="Salvioli di Fossalunga A."/>
            <person name="Amselem J."/>
            <person name="Novero M."/>
            <person name="Xianan X."/>
            <person name="Sedzielewska Toro K."/>
            <person name="Morin E."/>
            <person name="Lipzen A."/>
            <person name="Grigoriev I.V."/>
            <person name="Henrissat B."/>
            <person name="Martin F.M."/>
            <person name="Bonfante P."/>
        </authorList>
    </citation>
    <scope>NUCLEOTIDE SEQUENCE [LARGE SCALE GENOMIC DNA]</scope>
    <source>
        <strain evidence="2 3">BEG34</strain>
    </source>
</reference>